<keyword evidence="4" id="KW-1185">Reference proteome</keyword>
<dbReference type="EMBL" id="CP042905">
    <property type="protein sequence ID" value="QEE17880.1"/>
    <property type="molecule type" value="Genomic_DNA"/>
</dbReference>
<dbReference type="InterPro" id="IPR017896">
    <property type="entry name" value="4Fe4S_Fe-S-bd"/>
</dbReference>
<reference evidence="3 4" key="1">
    <citation type="journal article" date="2020" name="Nature">
        <title>Isolation of an archaeon at the prokaryote-eukaryote interface.</title>
        <authorList>
            <person name="Imachi H."/>
            <person name="Nobu M.K."/>
            <person name="Nakahara N."/>
            <person name="Morono Y."/>
            <person name="Ogawara M."/>
            <person name="Takaki Y."/>
            <person name="Takano Y."/>
            <person name="Uematsu K."/>
            <person name="Ikuta T."/>
            <person name="Ito M."/>
            <person name="Matsui Y."/>
            <person name="Miyazaki M."/>
            <person name="Murata K."/>
            <person name="Saito Y."/>
            <person name="Sakai S."/>
            <person name="Song C."/>
            <person name="Tasumi E."/>
            <person name="Yamanaka Y."/>
            <person name="Yamaguchi T."/>
            <person name="Kamagata Y."/>
            <person name="Tamaki H."/>
            <person name="Takai K."/>
        </authorList>
    </citation>
    <scope>NUCLEOTIDE SEQUENCE [LARGE SCALE GENOMIC DNA]</scope>
    <source>
        <strain evidence="3 4">MK-D1</strain>
    </source>
</reference>
<dbReference type="PROSITE" id="PS00198">
    <property type="entry name" value="4FE4S_FER_1"/>
    <property type="match status" value="2"/>
</dbReference>
<evidence type="ECO:0000313" key="4">
    <source>
        <dbReference type="Proteomes" id="UP000321408"/>
    </source>
</evidence>
<dbReference type="SUPFAM" id="SSF46548">
    <property type="entry name" value="alpha-helical ferredoxin"/>
    <property type="match status" value="1"/>
</dbReference>
<organism evidence="3 4">
    <name type="scientific">Promethearchaeum syntrophicum</name>
    <dbReference type="NCBI Taxonomy" id="2594042"/>
    <lineage>
        <taxon>Archaea</taxon>
        <taxon>Promethearchaeati</taxon>
        <taxon>Promethearchaeota</taxon>
        <taxon>Promethearchaeia</taxon>
        <taxon>Promethearchaeales</taxon>
        <taxon>Promethearchaeaceae</taxon>
        <taxon>Promethearchaeum</taxon>
    </lineage>
</organism>
<accession>A0A5B9DGJ8</accession>
<dbReference type="GO" id="GO:0033796">
    <property type="term" value="F:sulfur reductase activity"/>
    <property type="evidence" value="ECO:0007669"/>
    <property type="project" value="UniProtKB-EC"/>
</dbReference>
<evidence type="ECO:0000313" key="3">
    <source>
        <dbReference type="EMBL" id="QEE17880.1"/>
    </source>
</evidence>
<sequence length="368" mass="42813">MVKKAKTQKNQNDQKNQVDQQQTIEKIIPKDKLDSLIKGIYKDFKMIVPKKAENEVEFGYLDLDNEEYQFPEYQNLRISPKKFLFPQNEVLYSFEKEDNKIKIKEKEEIIDDQVIFGIRSCDARSYKILDTFFSSGKYSDPYYFNKRNKTLLIGLACNEPMSTCFCTSVGGDPFSSEGLDAILFDLGDKYIFKITSEKGSIFNKYVKEYPDVEQADLKRKEEWASSSRDKIQFNINLDNIEKDLDGLFESDIWSVVSRKCLSCGACSYICPTCHCFDVQDKYDKNEGTRVRIWDNCQTSIFTLEASGHNPRNSGRERTRQRIYHKFNYYLKNYKILGCVGCGRCIKVCPTNRDIRETLKTVVETAEKA</sequence>
<dbReference type="PANTHER" id="PTHR40447:SF1">
    <property type="entry name" value="ANAEROBIC SULFITE REDUCTASE SUBUNIT A"/>
    <property type="match status" value="1"/>
</dbReference>
<gene>
    <name evidence="3" type="ORF">DSAG12_03718</name>
</gene>
<feature type="compositionally biased region" description="Low complexity" evidence="1">
    <location>
        <begin position="8"/>
        <end position="21"/>
    </location>
</feature>
<protein>
    <submittedName>
        <fullName evidence="3">4Fe-4S dicluster domain-containing protein</fullName>
    </submittedName>
</protein>
<evidence type="ECO:0000259" key="2">
    <source>
        <dbReference type="PROSITE" id="PS51379"/>
    </source>
</evidence>
<dbReference type="RefSeq" id="WP_147664760.1">
    <property type="nucleotide sequence ID" value="NZ_CP042905.2"/>
</dbReference>
<feature type="region of interest" description="Disordered" evidence="1">
    <location>
        <begin position="1"/>
        <end position="21"/>
    </location>
</feature>
<dbReference type="OrthoDB" id="23833at2157"/>
<dbReference type="InterPro" id="IPR009051">
    <property type="entry name" value="Helical_ferredxn"/>
</dbReference>
<dbReference type="PANTHER" id="PTHR40447">
    <property type="entry name" value="ANAEROBIC SULFITE REDUCTASE SUBUNIT A"/>
    <property type="match status" value="1"/>
</dbReference>
<dbReference type="KEGG" id="psyt:DSAG12_03718"/>
<dbReference type="GeneID" id="41331685"/>
<dbReference type="Gene3D" id="1.10.1060.10">
    <property type="entry name" value="Alpha-helical ferredoxin"/>
    <property type="match status" value="1"/>
</dbReference>
<feature type="domain" description="4Fe-4S ferredoxin-type" evidence="2">
    <location>
        <begin position="327"/>
        <end position="359"/>
    </location>
</feature>
<dbReference type="Pfam" id="PF17179">
    <property type="entry name" value="Fer4_22"/>
    <property type="match status" value="1"/>
</dbReference>
<reference evidence="3 4" key="2">
    <citation type="journal article" date="2024" name="Int. J. Syst. Evol. Microbiol.">
        <title>Promethearchaeum syntrophicum gen. nov., sp. nov., an anaerobic, obligately syntrophic archaeon, the first isolate of the lineage 'Asgard' archaea, and proposal of the new archaeal phylum Promethearchaeota phyl. nov. and kingdom Promethearchaeati regn. nov.</title>
        <authorList>
            <person name="Imachi H."/>
            <person name="Nobu M.K."/>
            <person name="Kato S."/>
            <person name="Takaki Y."/>
            <person name="Miyazaki M."/>
            <person name="Miyata M."/>
            <person name="Ogawara M."/>
            <person name="Saito Y."/>
            <person name="Sakai S."/>
            <person name="Tahara Y.O."/>
            <person name="Takano Y."/>
            <person name="Tasumi E."/>
            <person name="Uematsu K."/>
            <person name="Yoshimura T."/>
            <person name="Itoh T."/>
            <person name="Ohkuma M."/>
            <person name="Takai K."/>
        </authorList>
    </citation>
    <scope>NUCLEOTIDE SEQUENCE [LARGE SCALE GENOMIC DNA]</scope>
    <source>
        <strain evidence="3 4">MK-D1</strain>
    </source>
</reference>
<dbReference type="PROSITE" id="PS51379">
    <property type="entry name" value="4FE4S_FER_2"/>
    <property type="match status" value="2"/>
</dbReference>
<feature type="domain" description="4Fe-4S ferredoxin-type" evidence="2">
    <location>
        <begin position="251"/>
        <end position="281"/>
    </location>
</feature>
<dbReference type="InterPro" id="IPR017900">
    <property type="entry name" value="4Fe4S_Fe_S_CS"/>
</dbReference>
<dbReference type="AlphaFoldDB" id="A0A5B9DGJ8"/>
<dbReference type="Proteomes" id="UP000321408">
    <property type="component" value="Chromosome"/>
</dbReference>
<evidence type="ECO:0000256" key="1">
    <source>
        <dbReference type="SAM" id="MobiDB-lite"/>
    </source>
</evidence>
<proteinExistence type="predicted"/>
<dbReference type="GO" id="GO:0051536">
    <property type="term" value="F:iron-sulfur cluster binding"/>
    <property type="evidence" value="ECO:0007669"/>
    <property type="project" value="InterPro"/>
</dbReference>
<name>A0A5B9DGJ8_9ARCH</name>